<feature type="compositionally biased region" description="Basic and acidic residues" evidence="1">
    <location>
        <begin position="1"/>
        <end position="12"/>
    </location>
</feature>
<evidence type="ECO:0000256" key="1">
    <source>
        <dbReference type="SAM" id="MobiDB-lite"/>
    </source>
</evidence>
<organism evidence="3 4">
    <name type="scientific">Batillaria attramentaria</name>
    <dbReference type="NCBI Taxonomy" id="370345"/>
    <lineage>
        <taxon>Eukaryota</taxon>
        <taxon>Metazoa</taxon>
        <taxon>Spiralia</taxon>
        <taxon>Lophotrochozoa</taxon>
        <taxon>Mollusca</taxon>
        <taxon>Gastropoda</taxon>
        <taxon>Caenogastropoda</taxon>
        <taxon>Sorbeoconcha</taxon>
        <taxon>Cerithioidea</taxon>
        <taxon>Batillariidae</taxon>
        <taxon>Batillaria</taxon>
    </lineage>
</organism>
<gene>
    <name evidence="3" type="ORF">BaRGS_00035343</name>
</gene>
<protein>
    <submittedName>
        <fullName evidence="3">Uncharacterized protein</fullName>
    </submittedName>
</protein>
<evidence type="ECO:0000313" key="3">
    <source>
        <dbReference type="EMBL" id="KAK7473416.1"/>
    </source>
</evidence>
<keyword evidence="2" id="KW-1133">Transmembrane helix</keyword>
<keyword evidence="2" id="KW-0472">Membrane</keyword>
<sequence>MKSDFLHNDSRPILKRKSQGGSGPPTLRSTTDGSTLDFKAVSDVTDEPLEKSETESLSLTTASGKTETKSDDEDPQTLGDSTSHPGPDVNVLGSVGIVAFAATVITVLVIRAIKGMRNRDCQPELRVAAVPDTDREGEGRQDTGDYHLYSEVQDEQMYPCSAAPVFPCRAPRELPEAPGESADGYLIPVPHRAEPVSEPATAVVDAYLNPVASRAVKEGTDGAQNVIPLYGNSGSADGNTI</sequence>
<dbReference type="Proteomes" id="UP001519460">
    <property type="component" value="Unassembled WGS sequence"/>
</dbReference>
<reference evidence="3 4" key="1">
    <citation type="journal article" date="2023" name="Sci. Data">
        <title>Genome assembly of the Korean intertidal mud-creeper Batillaria attramentaria.</title>
        <authorList>
            <person name="Patra A.K."/>
            <person name="Ho P.T."/>
            <person name="Jun S."/>
            <person name="Lee S.J."/>
            <person name="Kim Y."/>
            <person name="Won Y.J."/>
        </authorList>
    </citation>
    <scope>NUCLEOTIDE SEQUENCE [LARGE SCALE GENOMIC DNA]</scope>
    <source>
        <strain evidence="3">Wonlab-2016</strain>
    </source>
</reference>
<keyword evidence="4" id="KW-1185">Reference proteome</keyword>
<feature type="region of interest" description="Disordered" evidence="1">
    <location>
        <begin position="1"/>
        <end position="87"/>
    </location>
</feature>
<evidence type="ECO:0000256" key="2">
    <source>
        <dbReference type="SAM" id="Phobius"/>
    </source>
</evidence>
<feature type="transmembrane region" description="Helical" evidence="2">
    <location>
        <begin position="91"/>
        <end position="110"/>
    </location>
</feature>
<keyword evidence="2" id="KW-0812">Transmembrane</keyword>
<dbReference type="EMBL" id="JACVVK020000471">
    <property type="protein sequence ID" value="KAK7473416.1"/>
    <property type="molecule type" value="Genomic_DNA"/>
</dbReference>
<dbReference type="AlphaFoldDB" id="A0ABD0JFN7"/>
<name>A0ABD0JFN7_9CAEN</name>
<evidence type="ECO:0000313" key="4">
    <source>
        <dbReference type="Proteomes" id="UP001519460"/>
    </source>
</evidence>
<comment type="caution">
    <text evidence="3">The sequence shown here is derived from an EMBL/GenBank/DDBJ whole genome shotgun (WGS) entry which is preliminary data.</text>
</comment>
<proteinExistence type="predicted"/>
<accession>A0ABD0JFN7</accession>